<comment type="caution">
    <text evidence="2">The sequence shown here is derived from an EMBL/GenBank/DDBJ whole genome shotgun (WGS) entry which is preliminary data.</text>
</comment>
<evidence type="ECO:0000313" key="3">
    <source>
        <dbReference type="Proteomes" id="UP000575083"/>
    </source>
</evidence>
<dbReference type="SUPFAM" id="SSF50242">
    <property type="entry name" value="TIMP-like"/>
    <property type="match status" value="1"/>
</dbReference>
<feature type="chain" id="PRO_5030580506" description="Tissue inhibitor of metalloproteinase" evidence="1">
    <location>
        <begin position="21"/>
        <end position="184"/>
    </location>
</feature>
<dbReference type="AlphaFoldDB" id="A0A7X0PKR2"/>
<dbReference type="Gene3D" id="2.40.50.120">
    <property type="match status" value="1"/>
</dbReference>
<proteinExistence type="predicted"/>
<evidence type="ECO:0000256" key="1">
    <source>
        <dbReference type="SAM" id="SignalP"/>
    </source>
</evidence>
<keyword evidence="1" id="KW-0732">Signal</keyword>
<sequence>MRHFLPFSLLALLACLPLQAAACSCPLTTDKERIGAAQLIFEGKAVNIQPAVAAEAPGDGALPGNSRSNGFMRATFRVTRLWKGEPEGRVEVDYIEGNGSNCGWRPYLGDLMLVYAHGSAAKGYTTSACSVSGNIQELSAYRAKLDAIEQRLARDGADAQALRDRDALAREYGERVQGESPVAR</sequence>
<gene>
    <name evidence="2" type="ORF">HNP48_006491</name>
</gene>
<dbReference type="PROSITE" id="PS51257">
    <property type="entry name" value="PROKAR_LIPOPROTEIN"/>
    <property type="match status" value="1"/>
</dbReference>
<organism evidence="2 3">
    <name type="scientific">Acidovorax soli</name>
    <dbReference type="NCBI Taxonomy" id="592050"/>
    <lineage>
        <taxon>Bacteria</taxon>
        <taxon>Pseudomonadati</taxon>
        <taxon>Pseudomonadota</taxon>
        <taxon>Betaproteobacteria</taxon>
        <taxon>Burkholderiales</taxon>
        <taxon>Comamonadaceae</taxon>
        <taxon>Acidovorax</taxon>
    </lineage>
</organism>
<dbReference type="EMBL" id="JACHLK010000023">
    <property type="protein sequence ID" value="MBB6563765.1"/>
    <property type="molecule type" value="Genomic_DNA"/>
</dbReference>
<keyword evidence="3" id="KW-1185">Reference proteome</keyword>
<dbReference type="InterPro" id="IPR008993">
    <property type="entry name" value="TIMP-like_OB-fold"/>
</dbReference>
<evidence type="ECO:0008006" key="4">
    <source>
        <dbReference type="Google" id="ProtNLM"/>
    </source>
</evidence>
<protein>
    <recommendedName>
        <fullName evidence="4">Tissue inhibitor of metalloproteinase</fullName>
    </recommendedName>
</protein>
<feature type="signal peptide" evidence="1">
    <location>
        <begin position="1"/>
        <end position="20"/>
    </location>
</feature>
<dbReference type="RefSeq" id="WP_184865124.1">
    <property type="nucleotide sequence ID" value="NZ_JACHLK010000023.1"/>
</dbReference>
<dbReference type="Proteomes" id="UP000575083">
    <property type="component" value="Unassembled WGS sequence"/>
</dbReference>
<evidence type="ECO:0000313" key="2">
    <source>
        <dbReference type="EMBL" id="MBB6563765.1"/>
    </source>
</evidence>
<accession>A0A7X0PKR2</accession>
<name>A0A7X0PKR2_9BURK</name>
<reference evidence="2 3" key="1">
    <citation type="submission" date="2020-08" db="EMBL/GenBank/DDBJ databases">
        <title>Functional genomics of gut bacteria from endangered species of beetles.</title>
        <authorList>
            <person name="Carlos-Shanley C."/>
        </authorList>
    </citation>
    <scope>NUCLEOTIDE SEQUENCE [LARGE SCALE GENOMIC DNA]</scope>
    <source>
        <strain evidence="2 3">S00198</strain>
    </source>
</reference>